<dbReference type="PANTHER" id="PTHR47683">
    <property type="entry name" value="PSEUDOURIDINE SYNTHASE FAMILY PROTEIN-RELATED"/>
    <property type="match status" value="1"/>
</dbReference>
<dbReference type="Gene3D" id="3.10.290.10">
    <property type="entry name" value="RNA-binding S4 domain"/>
    <property type="match status" value="1"/>
</dbReference>
<evidence type="ECO:0000313" key="9">
    <source>
        <dbReference type="EMBL" id="MFC3105745.1"/>
    </source>
</evidence>
<evidence type="ECO:0000256" key="2">
    <source>
        <dbReference type="ARBA" id="ARBA00022884"/>
    </source>
</evidence>
<comment type="similarity">
    <text evidence="1 7">Belongs to the pseudouridine synthase RsuA family.</text>
</comment>
<name>A0ABV7EVD7_9GAMM</name>
<evidence type="ECO:0000313" key="10">
    <source>
        <dbReference type="Proteomes" id="UP001595462"/>
    </source>
</evidence>
<keyword evidence="3 7" id="KW-0413">Isomerase</keyword>
<dbReference type="Proteomes" id="UP001595462">
    <property type="component" value="Unassembled WGS sequence"/>
</dbReference>
<dbReference type="InterPro" id="IPR050343">
    <property type="entry name" value="RsuA_PseudoU_synthase"/>
</dbReference>
<proteinExistence type="inferred from homology"/>
<dbReference type="InterPro" id="IPR036986">
    <property type="entry name" value="S4_RNA-bd_sf"/>
</dbReference>
<comment type="catalytic activity">
    <reaction evidence="4">
        <text>uridine(2605) in 23S rRNA = pseudouridine(2605) in 23S rRNA</text>
        <dbReference type="Rhea" id="RHEA:42520"/>
        <dbReference type="Rhea" id="RHEA-COMP:10095"/>
        <dbReference type="Rhea" id="RHEA-COMP:10096"/>
        <dbReference type="ChEBI" id="CHEBI:65314"/>
        <dbReference type="ChEBI" id="CHEBI:65315"/>
        <dbReference type="EC" id="5.4.99.22"/>
    </reaction>
</comment>
<dbReference type="PANTHER" id="PTHR47683:SF3">
    <property type="entry name" value="RIBOSOMAL LARGE SUBUNIT PSEUDOURIDINE SYNTHASE B"/>
    <property type="match status" value="1"/>
</dbReference>
<dbReference type="PROSITE" id="PS01149">
    <property type="entry name" value="PSI_RSU"/>
    <property type="match status" value="1"/>
</dbReference>
<dbReference type="InterPro" id="IPR018496">
    <property type="entry name" value="PsdUridine_synth_RsuA/RluB_CS"/>
</dbReference>
<evidence type="ECO:0000256" key="1">
    <source>
        <dbReference type="ARBA" id="ARBA00008348"/>
    </source>
</evidence>
<dbReference type="SUPFAM" id="SSF55174">
    <property type="entry name" value="Alpha-L RNA-binding motif"/>
    <property type="match status" value="1"/>
</dbReference>
<sequence length="247" mass="27978">MTERLQKMLARAGYGSRRQLENVIEAGRIRINEKVATLGDKAEPYDKIRMDGKLLNLGERLDIRCRVLAYKKHVDQIVSRNDPGGRPTIFQSLPKLRAGRWLAVGRLDVNTSGLLLVTTDGELKRRLEHPSHEVVRSYAVRVHGVVDEAMLDRLLAGVELDDGMARFDTIRVADDAHRGNRWFEVTVRQGRNRVVRRLWDSQGVTVSRLMRTGFGTVALPGGVKAGGWRELDRKQIRELAALVDLKR</sequence>
<keyword evidence="10" id="KW-1185">Reference proteome</keyword>
<dbReference type="RefSeq" id="WP_380691279.1">
    <property type="nucleotide sequence ID" value="NZ_JBHRSS010000008.1"/>
</dbReference>
<dbReference type="NCBIfam" id="NF007976">
    <property type="entry name" value="PRK10700.1"/>
    <property type="match status" value="1"/>
</dbReference>
<dbReference type="NCBIfam" id="TIGR00093">
    <property type="entry name" value="pseudouridine synthase"/>
    <property type="match status" value="1"/>
</dbReference>
<dbReference type="PROSITE" id="PS50889">
    <property type="entry name" value="S4"/>
    <property type="match status" value="1"/>
</dbReference>
<comment type="caution">
    <text evidence="9">The sequence shown here is derived from an EMBL/GenBank/DDBJ whole genome shotgun (WGS) entry which is preliminary data.</text>
</comment>
<dbReference type="SUPFAM" id="SSF55120">
    <property type="entry name" value="Pseudouridine synthase"/>
    <property type="match status" value="1"/>
</dbReference>
<reference evidence="10" key="1">
    <citation type="journal article" date="2019" name="Int. J. Syst. Evol. Microbiol.">
        <title>The Global Catalogue of Microorganisms (GCM) 10K type strain sequencing project: providing services to taxonomists for standard genome sequencing and annotation.</title>
        <authorList>
            <consortium name="The Broad Institute Genomics Platform"/>
            <consortium name="The Broad Institute Genome Sequencing Center for Infectious Disease"/>
            <person name="Wu L."/>
            <person name="Ma J."/>
        </authorList>
    </citation>
    <scope>NUCLEOTIDE SEQUENCE [LARGE SCALE GENOMIC DNA]</scope>
    <source>
        <strain evidence="10">KCTC 52640</strain>
    </source>
</reference>
<dbReference type="InterPro" id="IPR020103">
    <property type="entry name" value="PsdUridine_synth_cat_dom_sf"/>
</dbReference>
<accession>A0ABV7EVD7</accession>
<evidence type="ECO:0000256" key="7">
    <source>
        <dbReference type="RuleBase" id="RU003887"/>
    </source>
</evidence>
<evidence type="ECO:0000256" key="4">
    <source>
        <dbReference type="ARBA" id="ARBA00036944"/>
    </source>
</evidence>
<evidence type="ECO:0000256" key="5">
    <source>
        <dbReference type="ARBA" id="ARBA00037383"/>
    </source>
</evidence>
<dbReference type="InterPro" id="IPR002942">
    <property type="entry name" value="S4_RNA-bd"/>
</dbReference>
<gene>
    <name evidence="9" type="primary">rluB</name>
    <name evidence="9" type="ORF">ACFOSU_17885</name>
</gene>
<dbReference type="Pfam" id="PF00849">
    <property type="entry name" value="PseudoU_synth_2"/>
    <property type="match status" value="1"/>
</dbReference>
<feature type="domain" description="RNA-binding S4" evidence="8">
    <location>
        <begin position="3"/>
        <end position="63"/>
    </location>
</feature>
<dbReference type="CDD" id="cd00165">
    <property type="entry name" value="S4"/>
    <property type="match status" value="1"/>
</dbReference>
<evidence type="ECO:0000259" key="8">
    <source>
        <dbReference type="SMART" id="SM00363"/>
    </source>
</evidence>
<evidence type="ECO:0000256" key="6">
    <source>
        <dbReference type="PROSITE-ProRule" id="PRU00182"/>
    </source>
</evidence>
<comment type="function">
    <text evidence="5">Responsible for synthesis of pseudouridine from uracil-2605 in 23S ribosomal RNA.</text>
</comment>
<dbReference type="InterPro" id="IPR000748">
    <property type="entry name" value="PsdUridine_synth_RsuA/RluB/E/F"/>
</dbReference>
<organism evidence="9 10">
    <name type="scientific">Salinisphaera aquimarina</name>
    <dbReference type="NCBI Taxonomy" id="2094031"/>
    <lineage>
        <taxon>Bacteria</taxon>
        <taxon>Pseudomonadati</taxon>
        <taxon>Pseudomonadota</taxon>
        <taxon>Gammaproteobacteria</taxon>
        <taxon>Salinisphaerales</taxon>
        <taxon>Salinisphaeraceae</taxon>
        <taxon>Salinisphaera</taxon>
    </lineage>
</organism>
<dbReference type="EMBL" id="JBHRSS010000008">
    <property type="protein sequence ID" value="MFC3105745.1"/>
    <property type="molecule type" value="Genomic_DNA"/>
</dbReference>
<dbReference type="InterPro" id="IPR006145">
    <property type="entry name" value="PsdUridine_synth_RsuA/RluA"/>
</dbReference>
<dbReference type="GO" id="GO:0160139">
    <property type="term" value="F:23S rRNA pseudouridine(2605) synthase activity"/>
    <property type="evidence" value="ECO:0007669"/>
    <property type="project" value="UniProtKB-EC"/>
</dbReference>
<evidence type="ECO:0000256" key="3">
    <source>
        <dbReference type="ARBA" id="ARBA00023235"/>
    </source>
</evidence>
<protein>
    <recommendedName>
        <fullName evidence="7">Pseudouridine synthase</fullName>
        <ecNumber evidence="7">5.4.99.-</ecNumber>
    </recommendedName>
</protein>
<dbReference type="EC" id="5.4.99.-" evidence="7"/>
<dbReference type="SMART" id="SM00363">
    <property type="entry name" value="S4"/>
    <property type="match status" value="1"/>
</dbReference>
<dbReference type="Gene3D" id="3.30.2350.10">
    <property type="entry name" value="Pseudouridine synthase"/>
    <property type="match status" value="1"/>
</dbReference>
<keyword evidence="2 6" id="KW-0694">RNA-binding</keyword>
<dbReference type="Pfam" id="PF01479">
    <property type="entry name" value="S4"/>
    <property type="match status" value="1"/>
</dbReference>